<feature type="transmembrane region" description="Helical" evidence="1">
    <location>
        <begin position="42"/>
        <end position="62"/>
    </location>
</feature>
<keyword evidence="1" id="KW-1133">Transmembrane helix</keyword>
<evidence type="ECO:0000256" key="1">
    <source>
        <dbReference type="SAM" id="Phobius"/>
    </source>
</evidence>
<keyword evidence="3" id="KW-1185">Reference proteome</keyword>
<name>H7EJ61_9SPIR</name>
<accession>H7EJ61</accession>
<keyword evidence="1" id="KW-0472">Membrane</keyword>
<dbReference type="Proteomes" id="UP000003571">
    <property type="component" value="Unassembled WGS sequence"/>
</dbReference>
<keyword evidence="1" id="KW-0812">Transmembrane</keyword>
<dbReference type="RefSeq" id="WP_002703207.1">
    <property type="nucleotide sequence ID" value="NZ_AGRW01000040.1"/>
</dbReference>
<dbReference type="AlphaFoldDB" id="H7EJ61"/>
<evidence type="ECO:0000313" key="3">
    <source>
        <dbReference type="Proteomes" id="UP000003571"/>
    </source>
</evidence>
<evidence type="ECO:0000313" key="2">
    <source>
        <dbReference type="EMBL" id="EIC02375.1"/>
    </source>
</evidence>
<sequence length="252" mass="27658">MVVAGGVCLFVAAICAVVFWIQVARAVMRKANKKNVGKGTVISSVVAGLLGWVFFFSALALFSFRLMSGGTRGIVEKAAEVASVTREAARKGWTAGLLKKLGSLDFTLEKIQEVEDELSMTSSSYRTYEATLVVKNSAGPEEISYRELQLSNAAFVEDENGVFTPAFIINHSNLDEIPWLLRFLAPNYRRKQSVEFIPAGASYLTVRADIAEGHRIARIGICDKMISVDEANILPLKKDDNLSKNNGLFEEK</sequence>
<dbReference type="PATRIC" id="fig|907348.3.peg.876"/>
<dbReference type="eggNOG" id="ENOG5031DEU">
    <property type="taxonomic scope" value="Bacteria"/>
</dbReference>
<dbReference type="STRING" id="907348.TresaDRAFT_1822"/>
<reference evidence="2 3" key="1">
    <citation type="submission" date="2011-09" db="EMBL/GenBank/DDBJ databases">
        <title>The draft genome of Treponema saccharophilum DSM 2985.</title>
        <authorList>
            <consortium name="US DOE Joint Genome Institute (JGI-PGF)"/>
            <person name="Lucas S."/>
            <person name="Copeland A."/>
            <person name="Lapidus A."/>
            <person name="Glavina del Rio T."/>
            <person name="Dalin E."/>
            <person name="Tice H."/>
            <person name="Bruce D."/>
            <person name="Goodwin L."/>
            <person name="Pitluck S."/>
            <person name="Peters L."/>
            <person name="Kyrpides N."/>
            <person name="Mavromatis K."/>
            <person name="Ivanova N."/>
            <person name="Markowitz V."/>
            <person name="Cheng J.-F."/>
            <person name="Hugenholtz P."/>
            <person name="Woyke T."/>
            <person name="Wu D."/>
            <person name="Gronow S."/>
            <person name="Wellnitz S."/>
            <person name="Brambilla E."/>
            <person name="Klenk H.-P."/>
            <person name="Eisen J.A."/>
        </authorList>
    </citation>
    <scope>NUCLEOTIDE SEQUENCE [LARGE SCALE GENOMIC DNA]</scope>
    <source>
        <strain evidence="2 3">DSM 2985</strain>
    </source>
</reference>
<gene>
    <name evidence="2" type="ORF">TresaDRAFT_1822</name>
</gene>
<comment type="caution">
    <text evidence="2">The sequence shown here is derived from an EMBL/GenBank/DDBJ whole genome shotgun (WGS) entry which is preliminary data.</text>
</comment>
<organism evidence="2 3">
    <name type="scientific">Treponema saccharophilum DSM 2985</name>
    <dbReference type="NCBI Taxonomy" id="907348"/>
    <lineage>
        <taxon>Bacteria</taxon>
        <taxon>Pseudomonadati</taxon>
        <taxon>Spirochaetota</taxon>
        <taxon>Spirochaetia</taxon>
        <taxon>Spirochaetales</taxon>
        <taxon>Treponemataceae</taxon>
        <taxon>Treponema</taxon>
    </lineage>
</organism>
<dbReference type="OrthoDB" id="9897136at2"/>
<dbReference type="EMBL" id="AGRW01000040">
    <property type="protein sequence ID" value="EIC02375.1"/>
    <property type="molecule type" value="Genomic_DNA"/>
</dbReference>
<proteinExistence type="predicted"/>
<protein>
    <submittedName>
        <fullName evidence="2">Uncharacterized protein</fullName>
    </submittedName>
</protein>